<accession>A0A0L7D0Z0</accession>
<proteinExistence type="predicted"/>
<comment type="caution">
    <text evidence="1">The sequence shown here is derived from an EMBL/GenBank/DDBJ whole genome shotgun (WGS) entry which is preliminary data.</text>
</comment>
<evidence type="ECO:0000313" key="2">
    <source>
        <dbReference type="Proteomes" id="UP000036802"/>
    </source>
</evidence>
<gene>
    <name evidence="1" type="ORF">BBM1114_05925</name>
</gene>
<sequence length="32" mass="3399">MLDMSTVLADAPHPAIIIQATKAAAIATIFFR</sequence>
<evidence type="ECO:0000313" key="1">
    <source>
        <dbReference type="EMBL" id="KOA65655.1"/>
    </source>
</evidence>
<dbReference type="Proteomes" id="UP000036802">
    <property type="component" value="Unassembled WGS sequence"/>
</dbReference>
<protein>
    <submittedName>
        <fullName evidence="1">Uncharacterized protein</fullName>
    </submittedName>
</protein>
<name>A0A0L7D0Z0_BIFBR</name>
<dbReference type="AlphaFoldDB" id="A0A0L7D0Z0"/>
<dbReference type="EMBL" id="AVQC01000009">
    <property type="protein sequence ID" value="KOA65655.1"/>
    <property type="molecule type" value="Genomic_DNA"/>
</dbReference>
<organism evidence="1 2">
    <name type="scientific">Bifidobacterium breve MCC 1114</name>
    <dbReference type="NCBI Taxonomy" id="1365964"/>
    <lineage>
        <taxon>Bacteria</taxon>
        <taxon>Bacillati</taxon>
        <taxon>Actinomycetota</taxon>
        <taxon>Actinomycetes</taxon>
        <taxon>Bifidobacteriales</taxon>
        <taxon>Bifidobacteriaceae</taxon>
        <taxon>Bifidobacterium</taxon>
    </lineage>
</organism>
<reference evidence="1 2" key="1">
    <citation type="journal article" date="2015" name="Int J Genomics">
        <title>Comparative Genomics Revealed Genetic Diversity and Species/Strain-Level Differences in Carbohydrate Metabolism of Three Probiotic Bifidobacterial Species.</title>
        <authorList>
            <person name="Odamaki T."/>
            <person name="Horigome A."/>
            <person name="Sugahara H."/>
            <person name="Hashikura N."/>
            <person name="Minami J."/>
            <person name="Xiao J.Z."/>
            <person name="Abe F."/>
        </authorList>
    </citation>
    <scope>NUCLEOTIDE SEQUENCE [LARGE SCALE GENOMIC DNA]</scope>
    <source>
        <strain evidence="1 2">MCC 1114</strain>
    </source>
</reference>